<dbReference type="InterPro" id="IPR016161">
    <property type="entry name" value="Ald_DH/histidinol_DH"/>
</dbReference>
<evidence type="ECO:0000313" key="3">
    <source>
        <dbReference type="Proteomes" id="UP000325081"/>
    </source>
</evidence>
<feature type="compositionally biased region" description="Basic residues" evidence="1">
    <location>
        <begin position="1"/>
        <end position="22"/>
    </location>
</feature>
<dbReference type="InterPro" id="IPR016162">
    <property type="entry name" value="Ald_DH_N"/>
</dbReference>
<sequence length="197" mass="22126">PRRFRPEHRRLRPSHTFSRRRPPQPPSTEPPSFSHEHPIANRRRVPLYREQLAAVSPRDQSVHRREVSNFRPGSVRASPSRLSSPIIGVNRRRVRATGQRVANLSPSREPPLQHPAGGFIVGKWTNAYDGKTIEVQNPATGNDITNVLCIGRRETNNAVASTHDAFPFEKMNVVNAFGEGPLINSAAVHKVNFLFTL</sequence>
<dbReference type="OrthoDB" id="310895at2759"/>
<feature type="non-terminal residue" evidence="2">
    <location>
        <position position="1"/>
    </location>
</feature>
<gene>
    <name evidence="2" type="ORF">STAS_10018</name>
</gene>
<keyword evidence="3" id="KW-1185">Reference proteome</keyword>
<comment type="caution">
    <text evidence="2">The sequence shown here is derived from an EMBL/GenBank/DDBJ whole genome shotgun (WGS) entry which is preliminary data.</text>
</comment>
<dbReference type="SUPFAM" id="SSF53720">
    <property type="entry name" value="ALDH-like"/>
    <property type="match status" value="1"/>
</dbReference>
<accession>A0A5A7PM66</accession>
<feature type="region of interest" description="Disordered" evidence="1">
    <location>
        <begin position="1"/>
        <end position="82"/>
    </location>
</feature>
<dbReference type="AlphaFoldDB" id="A0A5A7PM66"/>
<dbReference type="EMBL" id="BKCP01004805">
    <property type="protein sequence ID" value="GER33854.1"/>
    <property type="molecule type" value="Genomic_DNA"/>
</dbReference>
<organism evidence="2 3">
    <name type="scientific">Striga asiatica</name>
    <name type="common">Asiatic witchweed</name>
    <name type="synonym">Buchnera asiatica</name>
    <dbReference type="NCBI Taxonomy" id="4170"/>
    <lineage>
        <taxon>Eukaryota</taxon>
        <taxon>Viridiplantae</taxon>
        <taxon>Streptophyta</taxon>
        <taxon>Embryophyta</taxon>
        <taxon>Tracheophyta</taxon>
        <taxon>Spermatophyta</taxon>
        <taxon>Magnoliopsida</taxon>
        <taxon>eudicotyledons</taxon>
        <taxon>Gunneridae</taxon>
        <taxon>Pentapetalae</taxon>
        <taxon>asterids</taxon>
        <taxon>lamiids</taxon>
        <taxon>Lamiales</taxon>
        <taxon>Orobanchaceae</taxon>
        <taxon>Buchnereae</taxon>
        <taxon>Striga</taxon>
    </lineage>
</organism>
<protein>
    <submittedName>
        <fullName evidence="2">Aldehyde dehydrogenase</fullName>
    </submittedName>
</protein>
<dbReference type="GO" id="GO:0016491">
    <property type="term" value="F:oxidoreductase activity"/>
    <property type="evidence" value="ECO:0007669"/>
    <property type="project" value="InterPro"/>
</dbReference>
<evidence type="ECO:0000313" key="2">
    <source>
        <dbReference type="EMBL" id="GER33854.1"/>
    </source>
</evidence>
<reference evidence="3" key="1">
    <citation type="journal article" date="2019" name="Curr. Biol.">
        <title>Genome Sequence of Striga asiatica Provides Insight into the Evolution of Plant Parasitism.</title>
        <authorList>
            <person name="Yoshida S."/>
            <person name="Kim S."/>
            <person name="Wafula E.K."/>
            <person name="Tanskanen J."/>
            <person name="Kim Y.M."/>
            <person name="Honaas L."/>
            <person name="Yang Z."/>
            <person name="Spallek T."/>
            <person name="Conn C.E."/>
            <person name="Ichihashi Y."/>
            <person name="Cheong K."/>
            <person name="Cui S."/>
            <person name="Der J.P."/>
            <person name="Gundlach H."/>
            <person name="Jiao Y."/>
            <person name="Hori C."/>
            <person name="Ishida J.K."/>
            <person name="Kasahara H."/>
            <person name="Kiba T."/>
            <person name="Kim M.S."/>
            <person name="Koo N."/>
            <person name="Laohavisit A."/>
            <person name="Lee Y.H."/>
            <person name="Lumba S."/>
            <person name="McCourt P."/>
            <person name="Mortimer J.C."/>
            <person name="Mutuku J.M."/>
            <person name="Nomura T."/>
            <person name="Sasaki-Sekimoto Y."/>
            <person name="Seto Y."/>
            <person name="Wang Y."/>
            <person name="Wakatake T."/>
            <person name="Sakakibara H."/>
            <person name="Demura T."/>
            <person name="Yamaguchi S."/>
            <person name="Yoneyama K."/>
            <person name="Manabe R.I."/>
            <person name="Nelson D.C."/>
            <person name="Schulman A.H."/>
            <person name="Timko M.P."/>
            <person name="dePamphilis C.W."/>
            <person name="Choi D."/>
            <person name="Shirasu K."/>
        </authorList>
    </citation>
    <scope>NUCLEOTIDE SEQUENCE [LARGE SCALE GENOMIC DNA]</scope>
    <source>
        <strain evidence="3">cv. UVA1</strain>
    </source>
</reference>
<proteinExistence type="predicted"/>
<dbReference type="Proteomes" id="UP000325081">
    <property type="component" value="Unassembled WGS sequence"/>
</dbReference>
<dbReference type="Gene3D" id="3.40.605.10">
    <property type="entry name" value="Aldehyde Dehydrogenase, Chain A, domain 1"/>
    <property type="match status" value="1"/>
</dbReference>
<evidence type="ECO:0000256" key="1">
    <source>
        <dbReference type="SAM" id="MobiDB-lite"/>
    </source>
</evidence>
<name>A0A5A7PM66_STRAF</name>